<evidence type="ECO:0000256" key="1">
    <source>
        <dbReference type="ARBA" id="ARBA00010641"/>
    </source>
</evidence>
<evidence type="ECO:0000256" key="2">
    <source>
        <dbReference type="ARBA" id="ARBA00023015"/>
    </source>
</evidence>
<dbReference type="InterPro" id="IPR039425">
    <property type="entry name" value="RNA_pol_sigma-70-like"/>
</dbReference>
<protein>
    <recommendedName>
        <fullName evidence="6">RNA polymerase sigma factor</fullName>
    </recommendedName>
</protein>
<evidence type="ECO:0000256" key="4">
    <source>
        <dbReference type="ARBA" id="ARBA00023125"/>
    </source>
</evidence>
<dbReference type="NCBIfam" id="TIGR02937">
    <property type="entry name" value="sigma70-ECF"/>
    <property type="match status" value="1"/>
</dbReference>
<keyword evidence="3 6" id="KW-0731">Sigma factor</keyword>
<comment type="similarity">
    <text evidence="1 6">Belongs to the sigma-70 factor family. ECF subfamily.</text>
</comment>
<keyword evidence="2 6" id="KW-0805">Transcription regulation</keyword>
<dbReference type="GO" id="GO:0006950">
    <property type="term" value="P:response to stress"/>
    <property type="evidence" value="ECO:0007669"/>
    <property type="project" value="UniProtKB-ARBA"/>
</dbReference>
<dbReference type="PROSITE" id="PS01063">
    <property type="entry name" value="SIGMA70_ECF"/>
    <property type="match status" value="1"/>
</dbReference>
<dbReference type="Gene3D" id="1.10.1740.10">
    <property type="match status" value="1"/>
</dbReference>
<feature type="region of interest" description="Disordered" evidence="7">
    <location>
        <begin position="1"/>
        <end position="24"/>
    </location>
</feature>
<evidence type="ECO:0000313" key="10">
    <source>
        <dbReference type="EMBL" id="OIV37834.1"/>
    </source>
</evidence>
<comment type="caution">
    <text evidence="10">The sequence shown here is derived from an EMBL/GenBank/DDBJ whole genome shotgun (WGS) entry which is preliminary data.</text>
</comment>
<dbReference type="NCBIfam" id="TIGR02947">
    <property type="entry name" value="SigH_actino"/>
    <property type="match status" value="1"/>
</dbReference>
<dbReference type="InterPro" id="IPR036388">
    <property type="entry name" value="WH-like_DNA-bd_sf"/>
</dbReference>
<dbReference type="Gene3D" id="1.10.10.10">
    <property type="entry name" value="Winged helix-like DNA-binding domain superfamily/Winged helix DNA-binding domain"/>
    <property type="match status" value="1"/>
</dbReference>
<name>A0A1J7CDU1_9ACTN</name>
<dbReference type="STRING" id="1428644.BIV57_09520"/>
<evidence type="ECO:0000259" key="8">
    <source>
        <dbReference type="Pfam" id="PF04542"/>
    </source>
</evidence>
<dbReference type="GO" id="GO:0006352">
    <property type="term" value="P:DNA-templated transcription initiation"/>
    <property type="evidence" value="ECO:0007669"/>
    <property type="project" value="InterPro"/>
</dbReference>
<dbReference type="InterPro" id="IPR013324">
    <property type="entry name" value="RNA_pol_sigma_r3/r4-like"/>
</dbReference>
<evidence type="ECO:0000313" key="11">
    <source>
        <dbReference type="Proteomes" id="UP000243342"/>
    </source>
</evidence>
<dbReference type="InterPro" id="IPR013249">
    <property type="entry name" value="RNA_pol_sigma70_r4_t2"/>
</dbReference>
<dbReference type="InterPro" id="IPR007627">
    <property type="entry name" value="RNA_pol_sigma70_r2"/>
</dbReference>
<dbReference type="GO" id="GO:0016987">
    <property type="term" value="F:sigma factor activity"/>
    <property type="evidence" value="ECO:0007669"/>
    <property type="project" value="UniProtKB-KW"/>
</dbReference>
<gene>
    <name evidence="10" type="ORF">BIV57_09520</name>
</gene>
<dbReference type="Pfam" id="PF08281">
    <property type="entry name" value="Sigma70_r4_2"/>
    <property type="match status" value="1"/>
</dbReference>
<dbReference type="Proteomes" id="UP000243342">
    <property type="component" value="Unassembled WGS sequence"/>
</dbReference>
<dbReference type="InterPro" id="IPR000838">
    <property type="entry name" value="RNA_pol_sigma70_ECF_CS"/>
</dbReference>
<evidence type="ECO:0000256" key="3">
    <source>
        <dbReference type="ARBA" id="ARBA00023082"/>
    </source>
</evidence>
<dbReference type="AlphaFoldDB" id="A0A1J7CDU1"/>
<accession>A0A1J7CDU1</accession>
<evidence type="ECO:0000256" key="7">
    <source>
        <dbReference type="SAM" id="MobiDB-lite"/>
    </source>
</evidence>
<dbReference type="EMBL" id="MLCF01000043">
    <property type="protein sequence ID" value="OIV37834.1"/>
    <property type="molecule type" value="Genomic_DNA"/>
</dbReference>
<keyword evidence="5 6" id="KW-0804">Transcription</keyword>
<evidence type="ECO:0000256" key="6">
    <source>
        <dbReference type="RuleBase" id="RU000716"/>
    </source>
</evidence>
<feature type="domain" description="RNA polymerase sigma-70 region 2" evidence="8">
    <location>
        <begin position="33"/>
        <end position="96"/>
    </location>
</feature>
<dbReference type="InterPro" id="IPR013325">
    <property type="entry name" value="RNA_pol_sigma_r2"/>
</dbReference>
<sequence>MPEPDADASAPVGVESETPAQTTARFERDALPHLDKLYAAALRMSGNPADAEDLVQDTFVRAFRSFHQYRDGTNLRAWLYRILTNTWINTYHKRRREPLRVDAGEVEDWQYARAASVHYLGGIGGLRSAEDEALDRLPDSAVRDALASLREDFRVTVYLADVEGFSYQEIADVTGVPRGTVMSRLFRARRRLRAMLEEHAAVDGMVTAA</sequence>
<proteinExistence type="inferred from homology"/>
<dbReference type="PANTHER" id="PTHR43133">
    <property type="entry name" value="RNA POLYMERASE ECF-TYPE SIGMA FACTO"/>
    <property type="match status" value="1"/>
</dbReference>
<reference evidence="10 11" key="1">
    <citation type="submission" date="2016-10" db="EMBL/GenBank/DDBJ databases">
        <title>Genome sequence of Streptomyces gilvigriseus MUSC 26.</title>
        <authorList>
            <person name="Lee L.-H."/>
            <person name="Ser H.-L."/>
        </authorList>
    </citation>
    <scope>NUCLEOTIDE SEQUENCE [LARGE SCALE GENOMIC DNA]</scope>
    <source>
        <strain evidence="10 11">MUSC 26</strain>
    </source>
</reference>
<keyword evidence="11" id="KW-1185">Reference proteome</keyword>
<dbReference type="InterPro" id="IPR014293">
    <property type="entry name" value="RNA_pol_sigma70_actinobac"/>
</dbReference>
<keyword evidence="4 6" id="KW-0238">DNA-binding</keyword>
<organism evidence="10 11">
    <name type="scientific">Mangrovactinospora gilvigrisea</name>
    <dbReference type="NCBI Taxonomy" id="1428644"/>
    <lineage>
        <taxon>Bacteria</taxon>
        <taxon>Bacillati</taxon>
        <taxon>Actinomycetota</taxon>
        <taxon>Actinomycetes</taxon>
        <taxon>Kitasatosporales</taxon>
        <taxon>Streptomycetaceae</taxon>
        <taxon>Mangrovactinospora</taxon>
    </lineage>
</organism>
<dbReference type="InterPro" id="IPR014284">
    <property type="entry name" value="RNA_pol_sigma-70_dom"/>
</dbReference>
<dbReference type="SUPFAM" id="SSF88659">
    <property type="entry name" value="Sigma3 and sigma4 domains of RNA polymerase sigma factors"/>
    <property type="match status" value="1"/>
</dbReference>
<evidence type="ECO:0000259" key="9">
    <source>
        <dbReference type="Pfam" id="PF08281"/>
    </source>
</evidence>
<dbReference type="Pfam" id="PF04542">
    <property type="entry name" value="Sigma70_r2"/>
    <property type="match status" value="1"/>
</dbReference>
<dbReference type="GO" id="GO:0003677">
    <property type="term" value="F:DNA binding"/>
    <property type="evidence" value="ECO:0007669"/>
    <property type="project" value="UniProtKB-KW"/>
</dbReference>
<dbReference type="CDD" id="cd06171">
    <property type="entry name" value="Sigma70_r4"/>
    <property type="match status" value="1"/>
</dbReference>
<feature type="domain" description="RNA polymerase sigma factor 70 region 4 type 2" evidence="9">
    <location>
        <begin position="141"/>
        <end position="192"/>
    </location>
</feature>
<dbReference type="SUPFAM" id="SSF88946">
    <property type="entry name" value="Sigma2 domain of RNA polymerase sigma factors"/>
    <property type="match status" value="1"/>
</dbReference>
<dbReference type="PANTHER" id="PTHR43133:SF59">
    <property type="entry name" value="ECF RNA POLYMERASE SIGMA FACTOR SIGR"/>
    <property type="match status" value="1"/>
</dbReference>
<evidence type="ECO:0000256" key="5">
    <source>
        <dbReference type="ARBA" id="ARBA00023163"/>
    </source>
</evidence>